<dbReference type="FunFam" id="3.30.300.30:FF:000015">
    <property type="entry name" value="Nonribosomal peptide synthase SidD"/>
    <property type="match status" value="2"/>
</dbReference>
<evidence type="ECO:0000256" key="1">
    <source>
        <dbReference type="ARBA" id="ARBA00001957"/>
    </source>
</evidence>
<dbReference type="NCBIfam" id="TIGR01720">
    <property type="entry name" value="NRPS-para261"/>
    <property type="match status" value="1"/>
</dbReference>
<evidence type="ECO:0000313" key="6">
    <source>
        <dbReference type="EMBL" id="NOU49090.1"/>
    </source>
</evidence>
<dbReference type="GO" id="GO:0005737">
    <property type="term" value="C:cytoplasm"/>
    <property type="evidence" value="ECO:0007669"/>
    <property type="project" value="TreeGrafter"/>
</dbReference>
<dbReference type="CDD" id="cd05930">
    <property type="entry name" value="A_NRPS"/>
    <property type="match status" value="2"/>
</dbReference>
<dbReference type="InterPro" id="IPR001031">
    <property type="entry name" value="Thioesterase"/>
</dbReference>
<dbReference type="SMART" id="SM00823">
    <property type="entry name" value="PKS_PP"/>
    <property type="match status" value="2"/>
</dbReference>
<dbReference type="CDD" id="cd17643">
    <property type="entry name" value="A_NRPS_Cytc1-like"/>
    <property type="match status" value="1"/>
</dbReference>
<evidence type="ECO:0000256" key="2">
    <source>
        <dbReference type="ARBA" id="ARBA00022450"/>
    </source>
</evidence>
<dbReference type="Pfam" id="PF18563">
    <property type="entry name" value="TubC_N"/>
    <property type="match status" value="1"/>
</dbReference>
<dbReference type="SUPFAM" id="SSF56801">
    <property type="entry name" value="Acetyl-CoA synthetase-like"/>
    <property type="match status" value="3"/>
</dbReference>
<dbReference type="Gene3D" id="3.40.50.1820">
    <property type="entry name" value="alpha/beta hydrolase"/>
    <property type="match status" value="1"/>
</dbReference>
<dbReference type="NCBIfam" id="NF003417">
    <property type="entry name" value="PRK04813.1"/>
    <property type="match status" value="3"/>
</dbReference>
<dbReference type="PANTHER" id="PTHR45527:SF14">
    <property type="entry name" value="PLIPASTATIN SYNTHASE SUBUNIT B"/>
    <property type="match status" value="1"/>
</dbReference>
<feature type="domain" description="Carrier" evidence="5">
    <location>
        <begin position="1071"/>
        <end position="1146"/>
    </location>
</feature>
<dbReference type="Pfam" id="PF00550">
    <property type="entry name" value="PP-binding"/>
    <property type="match status" value="3"/>
</dbReference>
<dbReference type="PROSITE" id="PS00455">
    <property type="entry name" value="AMP_BINDING"/>
    <property type="match status" value="3"/>
</dbReference>
<dbReference type="InterPro" id="IPR010060">
    <property type="entry name" value="NRPS_synth"/>
</dbReference>
<dbReference type="GO" id="GO:0044550">
    <property type="term" value="P:secondary metabolite biosynthetic process"/>
    <property type="evidence" value="ECO:0007669"/>
    <property type="project" value="TreeGrafter"/>
</dbReference>
<reference evidence="6 7" key="1">
    <citation type="submission" date="2020-04" db="EMBL/GenBank/DDBJ databases">
        <title>Pseudoalteromonas caenipelagi sp. nov., isolated from a tidal flat.</title>
        <authorList>
            <person name="Park S."/>
            <person name="Yoon J.-H."/>
        </authorList>
    </citation>
    <scope>NUCLEOTIDE SEQUENCE [LARGE SCALE GENOMIC DNA]</scope>
    <source>
        <strain evidence="6 7">JBTF-M23</strain>
    </source>
</reference>
<dbReference type="FunFam" id="3.40.50.12780:FF:000012">
    <property type="entry name" value="Non-ribosomal peptide synthetase"/>
    <property type="match status" value="1"/>
</dbReference>
<dbReference type="NCBIfam" id="TIGR01733">
    <property type="entry name" value="AA-adenyl-dom"/>
    <property type="match status" value="3"/>
</dbReference>
<dbReference type="PROSITE" id="PS00012">
    <property type="entry name" value="PHOSPHOPANTETHEINE"/>
    <property type="match status" value="2"/>
</dbReference>
<keyword evidence="4" id="KW-0677">Repeat</keyword>
<dbReference type="SUPFAM" id="SSF53474">
    <property type="entry name" value="alpha/beta-Hydrolases"/>
    <property type="match status" value="1"/>
</dbReference>
<sequence length="4032" mass="454728">MMNEQTIQIENLIGEALAAGVTLYEKNGGLAFKQTRDFPPELKAKVVAHKAQIIEYFVTRKQAQQMNQAYTKEQLKPYPRPAKIPLSYAQEGLWFVEQLQGGEQYYMSAVFKMRGYLKVQLFERAIAQVVQRHEILRTRVVVDQQGVPQQIISPDISVPFVAVNISEGKSHVDLEHAQIKEKLLAEAEQLIEGFKKEPLDLEQGPLLRVLLICLDDEYWLTFNMHHIISDGASLLCLVSELETHYSALLEDKAYEGPPLPIQYADYVLWQRQTLNDAYLNSAVAKLRSKLADLDPILSLPTDRPRPSVQSTSGQIYRQMLDGELAQTLLKQVAQHHVTSFMWVLSCFMLFIGRISQNEQVALGTPVLGRNHPELNNLIGLFANTIVIPASLDDESQFSHWLEKQKHTILEAFEYQAVPFDKLVDALGCKRDLSHHPLVQILFTLEQASDSHFVLPNLTIEEVKPKTNHQCAIKCDLELNVQLSEQGILLNWKFDDALYDLDTIVHWADSFAVLLEHVCVYPDTPCVHIPLLDEQQTLQILKQPQCTQVQWPSDTHLVEIFERQVTRYPEQIALVDENSTLTYQALNYRANQLAHLLIDHGVKAEQLIPVSVTRNVDMVVTLLAILKAGCAYVPIDPDYPADRIEYIIKDVGGDVLICDSTSAAVFDFFGMQVINISEAETSSIHNGNANLRMPISGKNLAYMIYTSGTTGRPKGVQIEHRHVVRLLFTNPNLFDFNEHDVWTLFHSFCFDFSVWEMYGALLFGGRLVVVSKEACKDSEAFAKLLIEQKVTVLNQTPSAFYVLQDNMLKLDRALQAKNRIRYVIFGGEALQPAKLKPWALQFTDSKLINMYGITETTVHVTYKQITHKDIEQGTSNIGKPIPTTSCYVLDKHLQPLPYGAIGELYVGGEGVCRGYWQKEDLNKQRFITNPYSEHASRLYKTGDLARSLCNGELVYVGRIDDQVKVRGYRIELGEIENQLRTHPWLLEVVTLLKQDEALGSSICAFVVLAKEAHFEDLTAQIQHYLRQTLPEFMLPTSITSVASMPLTSNGKVDKKALLALATSTPQPQPFNAPNTEFERQIADCFAQILQLDSVGRDDHFFRLGGHSLLATQAITQLREKAKLNVTLKDLFQRPEVKSLAQIAQHNHHYIGQTSEQLKLTSREHHGDIPLSFAQQRLWSIDQIQQGSLEYHMSAAFELCGQLNIDAFTQSWYSIVERHEVLRTCFVCSKQGQPYQQIKQSYDELVNYVDANELTNEQQERLWLKILRDDRQTPFKLNQDIMLRVTLLKLGVDKHRLLVNMHHIASDAQSLHILVKEFTQFYQSYAFKHALPEGLRTPLSVQYRDYAIWQRDVMNAEKLHEHAQFWLSHLDGAPPLHHLPVDSPRAKQQITKAKLYQLQFSKQLGAAIRAHCQRLDITLFTWLHTAFSLTVARFSNSHDVVIGAPFSGRNHTQLEHMIGFFVNTLPIRTVLTDDISFESLLAQQKDLLEDIHMHKEMPFEQIIERLKLTRDLSHQSVFQLTFSLNPQIESELKLPGIHAEAIDEHALNVKFDIELSCHEDDAQLRFNWVYNSALFDEQTIESLASTFKVLVEQVIEQPATAVSTLPLLTKCQSQQLVIQGRHTDEAYSRTVLDEFIEMASADKERTALIDSDTNQHVSYKWLHQRSNELAQYLIAKGVKHEQCIVVSMPFGSDLIVAMLGILKAGGCYVPVDPNYPQHRINFISEDCSAAFVITRSDHIDKFNVLANVASRIICIDDYYTEQDIINHVHSEHCLPLINSQQLAYVIYTSGTTGNPKGVMIPHCGLMNLCNWHNRSFNVNDHSVASQTANIAFDAAAWEIWPYLCAGSAIITVPKPILNAPDKLAQLFTHYKVTHCFLATPIAEAILADDAFTPQYLTYLLVGGDKLNRIDVSSLPFSIINNYGPTEASVVTTSGVVTLSNKVPDIGEPIDNTYLYILDKNKQPVPAGMIGELYIAGLGLARGYLNLAELTQKRFVMLDTPTGQHVRAYQSGDLVRLNENGKIAYISRLDNQVKLRGYRIELGEIEQVLLSCLELDECVVQLCSLASGVKQLVAFLCFDAALFTKERVVQVVQSHLSAKLPAYMHPSHYIALESLPLTPHGKVDHHALNDLVSTLNPQIRDELQTVDKHHNSETLEGKLLNLYHNVLNTKHLRLDDDFFAFGGDSILSIQIASRSRALGIEISVADVFNYNTVGRLAEHIKGSQIASSSADAVSSHSGPIAPLPIQKWFFEQAFEKPTHWNQALLLSTDKLLGVGHMQLALDSIIELHDALRLTVNSHNELAVQARVHSHEIWQGSDLRESRQWQCDLLQIANKAQQSFEFINKPLFRVCFFKTPQDESHNRLLIVAHHLIIDGVSWRLLLEDFQHACERAVDDQQIVLPKRTASLYQVSQFYLDLAQQQDFLGHWQSLVERGADSVSMLQLRKLTDGETPKATTYKHVCSEQLTDVLVQDANMAYNTSVQVLLLSALQWCAMVHYQTRSQIIMLEGHGREMLNKAVKAERCIGWLTAMYPFHLFSNAASLHEVICTVKEQLAYVTDIASSYGALRYGHQSQDIRQSLHINSQDKIFFNYLGQLDNAINNDALIAGANEEVGALHSDRNHLYYGLQITAAINNGRLSFNFDYDANRLDSADIEKLATHLEESLKAVVAHCSNTQLRQYTPSDFNLLAGVSRLQLDKLIAPYNHQIIADIYPLSMLQKGMWLVSQRNAFSKDVPYLEQVSMVFDGAFDVEAFSYAWQCLLKTHSILRTAFIKATDEPLQVVIESVELPLQIDDSELFLLSGMAEHEYLKTLAELEYSEGIDLTVAPCMRLRLVPLLGNRYGFIWTYHHLIMDGWSQPTLFANLLSYYSARIGGQTVKIKEDKFKDYIAYLQKQNGSAEQAFWQSYLSGVDEPTLLVKHITCDHTLDERKVAQIDIAIDSQLRSQLNQFAKAQGFTLNHILQGVWGYWLSICCDSDYALFGQTISGRPSDLTDVEQRVGLYINTQAVKLDVDINDSALVYLNRVKQNHLQLATYCHSALTQVHDWSNIDNGSELFDALYVFENYPTAPLDNADEVPFEVQSQQFVDHTHYPLTLVIGDSERLTLSLCYDLSLFTHKVVEQSLETLCHLLRLFVTQPDVPLCKLPLLADEQLHQSTLDTFNTTLLSNEIVSFEQTDSLVQRFEQMVALYPNKPALQFYNSHDCIEMNYAQLNERAEKLASYIHQQLGQYAQQPIIAICLDKRFELVISVVACLKLGAAYLAISPQLPHARRHYMADNAGIAALITIDRDWQGKLPAAKIIDLNTLSSNVPDLPIPNIDSRGDNLCYVIYTSGTTGTPKGVMVEQSSVLNYVAFLSKCYGITHTDNYLQFASCSFDVFAEEVFCSLLNGATLVMADTNQLLTARGLATVSSKCSLTLMSLPTAYWHMLAKERVDLGAQLRLITIGGEQMQTGALNVWQQHYGESIRLINAYGPTEATISATLKDVTHLHNERLSIGLPVAGATLAIFDKHGRVLPEYMVGELYISGVCLARGYLADKAKTDSVFIYDKANGQRWYKTGDRVRINANAEVEYLGRLDEQVKVRGYRIELAEIERNLLLNKHIAQCAVVIRQDSNGANQLVAFLISCIANISLSDVRQALSERLPQYMLPEHFKLLDSLPLTNNGKVDKKQLAALAQNINRKQRRSESEHKTPLQRALSARLEELLNVENINMHEDIFMLGAHSLIAMRLIGELSDELDLDLPIELIFENRTIATLSNALQKRIRRTSVALEDKAVLCLQTGQQGYTPIILIAGAGGLLMAFQSLVQGLDERIPVYGLQPDKIVDEDKTINSVTLTASHYLSELEKAGVCNAHIIGHSFGSFIGYEIVRQAAQKAAQFELSLTVIDTPLPVTVHTPINDEQCSQLMVDNILEFFYISLSDTQQQDYSALKPEQRLRWIFKVINAAGYHFSISQLSRFAKVFAAQLNAPVQLQPIEATSATAVIKATQTSHFEGQDIKPDMGWSILCGAVETYEVEGNHLSILQKSHVAAVVKILEKNYVLN</sequence>
<dbReference type="Gene3D" id="3.40.50.12780">
    <property type="entry name" value="N-terminal domain of ligase-like"/>
    <property type="match status" value="1"/>
</dbReference>
<dbReference type="Gene3D" id="3.30.559.30">
    <property type="entry name" value="Nonribosomal peptide synthetase, condensation domain"/>
    <property type="match status" value="4"/>
</dbReference>
<feature type="domain" description="Carrier" evidence="5">
    <location>
        <begin position="3680"/>
        <end position="3755"/>
    </location>
</feature>
<dbReference type="InterPro" id="IPR023213">
    <property type="entry name" value="CAT-like_dom_sf"/>
</dbReference>
<name>A0A849V8J1_9GAMM</name>
<dbReference type="SUPFAM" id="SSF47336">
    <property type="entry name" value="ACP-like"/>
    <property type="match status" value="3"/>
</dbReference>
<dbReference type="GO" id="GO:0003824">
    <property type="term" value="F:catalytic activity"/>
    <property type="evidence" value="ECO:0007669"/>
    <property type="project" value="InterPro"/>
</dbReference>
<dbReference type="InterPro" id="IPR045851">
    <property type="entry name" value="AMP-bd_C_sf"/>
</dbReference>
<gene>
    <name evidence="6" type="ORF">HG263_00805</name>
</gene>
<accession>A0A849V8J1</accession>
<dbReference type="InterPro" id="IPR036736">
    <property type="entry name" value="ACP-like_sf"/>
</dbReference>
<dbReference type="Pfam" id="PF13193">
    <property type="entry name" value="AMP-binding_C"/>
    <property type="match status" value="3"/>
</dbReference>
<dbReference type="FunFam" id="3.40.50.980:FF:000001">
    <property type="entry name" value="Non-ribosomal peptide synthetase"/>
    <property type="match status" value="2"/>
</dbReference>
<proteinExistence type="predicted"/>
<comment type="cofactor">
    <cofactor evidence="1">
        <name>pantetheine 4'-phosphate</name>
        <dbReference type="ChEBI" id="CHEBI:47942"/>
    </cofactor>
</comment>
<dbReference type="SUPFAM" id="SSF52777">
    <property type="entry name" value="CoA-dependent acyltransferases"/>
    <property type="match status" value="8"/>
</dbReference>
<dbReference type="GO" id="GO:0031177">
    <property type="term" value="F:phosphopantetheine binding"/>
    <property type="evidence" value="ECO:0007669"/>
    <property type="project" value="InterPro"/>
</dbReference>
<dbReference type="InterPro" id="IPR020845">
    <property type="entry name" value="AMP-binding_CS"/>
</dbReference>
<dbReference type="RefSeq" id="WP_171624189.1">
    <property type="nucleotide sequence ID" value="NZ_JABBPG010000001.1"/>
</dbReference>
<dbReference type="InterPro" id="IPR042099">
    <property type="entry name" value="ANL_N_sf"/>
</dbReference>
<keyword evidence="7" id="KW-1185">Reference proteome</keyword>
<dbReference type="InterPro" id="IPR041464">
    <property type="entry name" value="TubC_N"/>
</dbReference>
<feature type="domain" description="Carrier" evidence="5">
    <location>
        <begin position="2147"/>
        <end position="2221"/>
    </location>
</feature>
<dbReference type="GO" id="GO:0043041">
    <property type="term" value="P:amino acid activation for nonribosomal peptide biosynthetic process"/>
    <property type="evidence" value="ECO:0007669"/>
    <property type="project" value="TreeGrafter"/>
</dbReference>
<dbReference type="InterPro" id="IPR009081">
    <property type="entry name" value="PP-bd_ACP"/>
</dbReference>
<dbReference type="EMBL" id="JABBPG010000001">
    <property type="protein sequence ID" value="NOU49090.1"/>
    <property type="molecule type" value="Genomic_DNA"/>
</dbReference>
<dbReference type="Gene3D" id="3.30.559.10">
    <property type="entry name" value="Chloramphenicol acetyltransferase-like domain"/>
    <property type="match status" value="4"/>
</dbReference>
<keyword evidence="3" id="KW-0597">Phosphoprotein</keyword>
<evidence type="ECO:0000256" key="3">
    <source>
        <dbReference type="ARBA" id="ARBA00022553"/>
    </source>
</evidence>
<dbReference type="InterPro" id="IPR010071">
    <property type="entry name" value="AA_adenyl_dom"/>
</dbReference>
<dbReference type="InterPro" id="IPR025110">
    <property type="entry name" value="AMP-bd_C"/>
</dbReference>
<dbReference type="Proteomes" id="UP000586305">
    <property type="component" value="Unassembled WGS sequence"/>
</dbReference>
<evidence type="ECO:0000313" key="7">
    <source>
        <dbReference type="Proteomes" id="UP000586305"/>
    </source>
</evidence>
<evidence type="ECO:0000256" key="4">
    <source>
        <dbReference type="ARBA" id="ARBA00022737"/>
    </source>
</evidence>
<dbReference type="Gene3D" id="3.30.300.30">
    <property type="match status" value="3"/>
</dbReference>
<dbReference type="PROSITE" id="PS50075">
    <property type="entry name" value="CARRIER"/>
    <property type="match status" value="3"/>
</dbReference>
<dbReference type="Gene3D" id="2.30.38.10">
    <property type="entry name" value="Luciferase, Domain 3"/>
    <property type="match status" value="2"/>
</dbReference>
<protein>
    <submittedName>
        <fullName evidence="6">Amino acid adenylation domain-containing protein</fullName>
    </submittedName>
</protein>
<dbReference type="Pfam" id="PF00668">
    <property type="entry name" value="Condensation"/>
    <property type="match status" value="4"/>
</dbReference>
<comment type="caution">
    <text evidence="6">The sequence shown here is derived from an EMBL/GenBank/DDBJ whole genome shotgun (WGS) entry which is preliminary data.</text>
</comment>
<dbReference type="InterPro" id="IPR020806">
    <property type="entry name" value="PKS_PP-bd"/>
</dbReference>
<dbReference type="InterPro" id="IPR000873">
    <property type="entry name" value="AMP-dep_synth/lig_dom"/>
</dbReference>
<dbReference type="InterPro" id="IPR029058">
    <property type="entry name" value="AB_hydrolase_fold"/>
</dbReference>
<dbReference type="InterPro" id="IPR006162">
    <property type="entry name" value="Ppantetheine_attach_site"/>
</dbReference>
<dbReference type="Gene3D" id="1.10.1200.10">
    <property type="entry name" value="ACP-like"/>
    <property type="match status" value="3"/>
</dbReference>
<dbReference type="FunFam" id="3.40.50.980:FF:000002">
    <property type="entry name" value="Enterobactin synthetase component F"/>
    <property type="match status" value="1"/>
</dbReference>
<keyword evidence="2" id="KW-0596">Phosphopantetheine</keyword>
<evidence type="ECO:0000259" key="5">
    <source>
        <dbReference type="PROSITE" id="PS50075"/>
    </source>
</evidence>
<dbReference type="InterPro" id="IPR001242">
    <property type="entry name" value="Condensation_dom"/>
</dbReference>
<organism evidence="6 7">
    <name type="scientific">Pseudoalteromonas caenipelagi</name>
    <dbReference type="NCBI Taxonomy" id="2726988"/>
    <lineage>
        <taxon>Bacteria</taxon>
        <taxon>Pseudomonadati</taxon>
        <taxon>Pseudomonadota</taxon>
        <taxon>Gammaproteobacteria</taxon>
        <taxon>Alteromonadales</taxon>
        <taxon>Pseudoalteromonadaceae</taxon>
        <taxon>Pseudoalteromonas</taxon>
    </lineage>
</organism>
<dbReference type="Pfam" id="PF00501">
    <property type="entry name" value="AMP-binding"/>
    <property type="match status" value="3"/>
</dbReference>
<dbReference type="Pfam" id="PF00975">
    <property type="entry name" value="Thioesterase"/>
    <property type="match status" value="1"/>
</dbReference>
<dbReference type="CDD" id="cd19531">
    <property type="entry name" value="LCL_NRPS-like"/>
    <property type="match status" value="2"/>
</dbReference>
<dbReference type="Gene3D" id="3.40.50.980">
    <property type="match status" value="4"/>
</dbReference>
<dbReference type="FunFam" id="1.10.1200.10:FF:000005">
    <property type="entry name" value="Nonribosomal peptide synthetase 1"/>
    <property type="match status" value="1"/>
</dbReference>
<dbReference type="PANTHER" id="PTHR45527">
    <property type="entry name" value="NONRIBOSOMAL PEPTIDE SYNTHETASE"/>
    <property type="match status" value="1"/>
</dbReference>